<organism evidence="2 3">
    <name type="scientific">Lentinula guzmanii</name>
    <dbReference type="NCBI Taxonomy" id="2804957"/>
    <lineage>
        <taxon>Eukaryota</taxon>
        <taxon>Fungi</taxon>
        <taxon>Dikarya</taxon>
        <taxon>Basidiomycota</taxon>
        <taxon>Agaricomycotina</taxon>
        <taxon>Agaricomycetes</taxon>
        <taxon>Agaricomycetidae</taxon>
        <taxon>Agaricales</taxon>
        <taxon>Marasmiineae</taxon>
        <taxon>Omphalotaceae</taxon>
        <taxon>Lentinula</taxon>
    </lineage>
</organism>
<feature type="chain" id="PRO_5041331088" evidence="1">
    <location>
        <begin position="27"/>
        <end position="255"/>
    </location>
</feature>
<dbReference type="Proteomes" id="UP001176059">
    <property type="component" value="Unassembled WGS sequence"/>
</dbReference>
<comment type="caution">
    <text evidence="2">The sequence shown here is derived from an EMBL/GenBank/DDBJ whole genome shotgun (WGS) entry which is preliminary data.</text>
</comment>
<evidence type="ECO:0000256" key="1">
    <source>
        <dbReference type="SAM" id="SignalP"/>
    </source>
</evidence>
<protein>
    <submittedName>
        <fullName evidence="2">Uncharacterized protein</fullName>
    </submittedName>
</protein>
<evidence type="ECO:0000313" key="2">
    <source>
        <dbReference type="EMBL" id="KAJ3728027.1"/>
    </source>
</evidence>
<accession>A0AA38JEQ2</accession>
<sequence length="255" mass="28790">MLPRLSSRIVCACLFLVTSLLVTVVASPLIAMTDQLEHQTLARRAWSIQGIRIGFQAPGSNTYKIIHQSSSQAYHYGGLQLTIFIGSRGLKPRIVTPKDNGTPAKWEIVEVDAPRRQPLRNGSLGALRYTQLTDIGPESTTLWCDFCDEAHQERAFKIMSNVEELKAETNELLKPAQAWVPGKEHFTQVHDIEDELDYINTCLLFLTLSKNILGKPMVDSKQLDAGVWHNLYFQINRQRGVDTSKYKDEYKGTNT</sequence>
<dbReference type="AlphaFoldDB" id="A0AA38JEQ2"/>
<feature type="signal peptide" evidence="1">
    <location>
        <begin position="1"/>
        <end position="26"/>
    </location>
</feature>
<dbReference type="EMBL" id="JANVFO010000040">
    <property type="protein sequence ID" value="KAJ3728027.1"/>
    <property type="molecule type" value="Genomic_DNA"/>
</dbReference>
<name>A0AA38JEQ2_9AGAR</name>
<reference evidence="2" key="1">
    <citation type="submission" date="2022-08" db="EMBL/GenBank/DDBJ databases">
        <authorList>
            <consortium name="DOE Joint Genome Institute"/>
            <person name="Min B."/>
            <person name="Sierra-Patev S."/>
            <person name="Naranjo-Ortiz M."/>
            <person name="Looney B."/>
            <person name="Konkel Z."/>
            <person name="Slot J.C."/>
            <person name="Sakamoto Y."/>
            <person name="Steenwyk J.L."/>
            <person name="Rokas A."/>
            <person name="Carro J."/>
            <person name="Camarero S."/>
            <person name="Ferreira P."/>
            <person name="Molpeceres G."/>
            <person name="Ruiz-duenas F.J."/>
            <person name="Serrano A."/>
            <person name="Henrissat B."/>
            <person name="Drula E."/>
            <person name="Hughes K.W."/>
            <person name="Mata J.L."/>
            <person name="Ishikawa N.K."/>
            <person name="Vargas-Isla R."/>
            <person name="Ushijima S."/>
            <person name="Smith C.A."/>
            <person name="Ahrendt S."/>
            <person name="Andreopoulos W."/>
            <person name="He G."/>
            <person name="LaButti K."/>
            <person name="Lipzen A."/>
            <person name="Ng V."/>
            <person name="Riley R."/>
            <person name="Sandor L."/>
            <person name="Barry K."/>
            <person name="Martinez A.T."/>
            <person name="Xiao Y."/>
            <person name="Gibbons J.G."/>
            <person name="Terashima K."/>
            <person name="Hibbett D.S."/>
            <person name="Grigoriev I.V."/>
        </authorList>
    </citation>
    <scope>NUCLEOTIDE SEQUENCE</scope>
    <source>
        <strain evidence="2">ET3784</strain>
    </source>
</reference>
<keyword evidence="3" id="KW-1185">Reference proteome</keyword>
<reference evidence="2" key="2">
    <citation type="journal article" date="2023" name="Proc. Natl. Acad. Sci. U.S.A.">
        <title>A global phylogenomic analysis of the shiitake genus Lentinula.</title>
        <authorList>
            <person name="Sierra-Patev S."/>
            <person name="Min B."/>
            <person name="Naranjo-Ortiz M."/>
            <person name="Looney B."/>
            <person name="Konkel Z."/>
            <person name="Slot J.C."/>
            <person name="Sakamoto Y."/>
            <person name="Steenwyk J.L."/>
            <person name="Rokas A."/>
            <person name="Carro J."/>
            <person name="Camarero S."/>
            <person name="Ferreira P."/>
            <person name="Molpeceres G."/>
            <person name="Ruiz-Duenas F.J."/>
            <person name="Serrano A."/>
            <person name="Henrissat B."/>
            <person name="Drula E."/>
            <person name="Hughes K.W."/>
            <person name="Mata J.L."/>
            <person name="Ishikawa N.K."/>
            <person name="Vargas-Isla R."/>
            <person name="Ushijima S."/>
            <person name="Smith C.A."/>
            <person name="Donoghue J."/>
            <person name="Ahrendt S."/>
            <person name="Andreopoulos W."/>
            <person name="He G."/>
            <person name="LaButti K."/>
            <person name="Lipzen A."/>
            <person name="Ng V."/>
            <person name="Riley R."/>
            <person name="Sandor L."/>
            <person name="Barry K."/>
            <person name="Martinez A.T."/>
            <person name="Xiao Y."/>
            <person name="Gibbons J.G."/>
            <person name="Terashima K."/>
            <person name="Grigoriev I.V."/>
            <person name="Hibbett D."/>
        </authorList>
    </citation>
    <scope>NUCLEOTIDE SEQUENCE</scope>
    <source>
        <strain evidence="2">ET3784</strain>
    </source>
</reference>
<gene>
    <name evidence="2" type="ORF">DFJ43DRAFT_1156829</name>
</gene>
<keyword evidence="1" id="KW-0732">Signal</keyword>
<evidence type="ECO:0000313" key="3">
    <source>
        <dbReference type="Proteomes" id="UP001176059"/>
    </source>
</evidence>
<proteinExistence type="predicted"/>